<keyword evidence="3" id="KW-1185">Reference proteome</keyword>
<name>A0A1I7WIF2_HETBA</name>
<evidence type="ECO:0000256" key="1">
    <source>
        <dbReference type="SAM" id="MobiDB-lite"/>
    </source>
</evidence>
<evidence type="ECO:0000313" key="3">
    <source>
        <dbReference type="Proteomes" id="UP000095283"/>
    </source>
</evidence>
<accession>A0A1I7WIF2</accession>
<dbReference type="AlphaFoldDB" id="A0A1I7WIF2"/>
<feature type="signal peptide" evidence="2">
    <location>
        <begin position="1"/>
        <end position="21"/>
    </location>
</feature>
<sequence length="174" mass="19568">MNFSTCFIYLFILLPIEHFACERYSENNSGSTITAICTLEGILVVYVANCCLRPFQRYLISNKETITILQSPIEMFEGGVSQSPSKLDANFKTWLLGQTRLVNSSPSAVHLTDINVTKIMQIECSAGFQGRGRERRRSAHPLTPACCRAKPPFDGSNPMRGKKRRKSDGYFTFV</sequence>
<proteinExistence type="predicted"/>
<dbReference type="Proteomes" id="UP000095283">
    <property type="component" value="Unplaced"/>
</dbReference>
<feature type="region of interest" description="Disordered" evidence="1">
    <location>
        <begin position="150"/>
        <end position="174"/>
    </location>
</feature>
<protein>
    <submittedName>
        <fullName evidence="4">Secreted protein</fullName>
    </submittedName>
</protein>
<organism evidence="3 4">
    <name type="scientific">Heterorhabditis bacteriophora</name>
    <name type="common">Entomopathogenic nematode worm</name>
    <dbReference type="NCBI Taxonomy" id="37862"/>
    <lineage>
        <taxon>Eukaryota</taxon>
        <taxon>Metazoa</taxon>
        <taxon>Ecdysozoa</taxon>
        <taxon>Nematoda</taxon>
        <taxon>Chromadorea</taxon>
        <taxon>Rhabditida</taxon>
        <taxon>Rhabditina</taxon>
        <taxon>Rhabditomorpha</taxon>
        <taxon>Strongyloidea</taxon>
        <taxon>Heterorhabditidae</taxon>
        <taxon>Heterorhabditis</taxon>
    </lineage>
</organism>
<evidence type="ECO:0000256" key="2">
    <source>
        <dbReference type="SAM" id="SignalP"/>
    </source>
</evidence>
<evidence type="ECO:0000313" key="4">
    <source>
        <dbReference type="WBParaSite" id="Hba_04747"/>
    </source>
</evidence>
<keyword evidence="2" id="KW-0732">Signal</keyword>
<feature type="chain" id="PRO_5009310670" evidence="2">
    <location>
        <begin position="22"/>
        <end position="174"/>
    </location>
</feature>
<dbReference type="WBParaSite" id="Hba_04747">
    <property type="protein sequence ID" value="Hba_04747"/>
    <property type="gene ID" value="Hba_04747"/>
</dbReference>
<reference evidence="4" key="1">
    <citation type="submission" date="2016-11" db="UniProtKB">
        <authorList>
            <consortium name="WormBaseParasite"/>
        </authorList>
    </citation>
    <scope>IDENTIFICATION</scope>
</reference>